<feature type="compositionally biased region" description="Polar residues" evidence="10">
    <location>
        <begin position="325"/>
        <end position="336"/>
    </location>
</feature>
<feature type="region of interest" description="Disordered" evidence="10">
    <location>
        <begin position="1034"/>
        <end position="1078"/>
    </location>
</feature>
<keyword evidence="6" id="KW-0804">Transcription</keyword>
<protein>
    <recommendedName>
        <fullName evidence="2">C6 finger domain transcription factor nscR</fullName>
    </recommendedName>
    <alternativeName>
        <fullName evidence="8">Neosartiricin B biosynthesis protein R</fullName>
    </alternativeName>
</protein>
<feature type="compositionally biased region" description="Polar residues" evidence="10">
    <location>
        <begin position="300"/>
        <end position="313"/>
    </location>
</feature>
<dbReference type="SMART" id="SM00906">
    <property type="entry name" value="Fungal_trans"/>
    <property type="match status" value="1"/>
</dbReference>
<feature type="region of interest" description="Disordered" evidence="10">
    <location>
        <begin position="91"/>
        <end position="130"/>
    </location>
</feature>
<feature type="region of interest" description="Disordered" evidence="10">
    <location>
        <begin position="34"/>
        <end position="53"/>
    </location>
</feature>
<feature type="compositionally biased region" description="Basic and acidic residues" evidence="10">
    <location>
        <begin position="1"/>
        <end position="11"/>
    </location>
</feature>
<evidence type="ECO:0000256" key="8">
    <source>
        <dbReference type="ARBA" id="ARBA00031692"/>
    </source>
</evidence>
<feature type="compositionally biased region" description="Basic residues" evidence="10">
    <location>
        <begin position="103"/>
        <end position="118"/>
    </location>
</feature>
<dbReference type="OrthoDB" id="3989227at2759"/>
<dbReference type="PROSITE" id="PS00463">
    <property type="entry name" value="ZN2_CY6_FUNGAL_1"/>
    <property type="match status" value="1"/>
</dbReference>
<comment type="subcellular location">
    <subcellularLocation>
        <location evidence="1">Nucleus</location>
    </subcellularLocation>
</comment>
<dbReference type="SUPFAM" id="SSF57701">
    <property type="entry name" value="Zn2/Cys6 DNA-binding domain"/>
    <property type="match status" value="1"/>
</dbReference>
<comment type="caution">
    <text evidence="12">The sequence shown here is derived from an EMBL/GenBank/DDBJ whole genome shotgun (WGS) entry which is preliminary data.</text>
</comment>
<proteinExistence type="predicted"/>
<feature type="compositionally biased region" description="Polar residues" evidence="10">
    <location>
        <begin position="227"/>
        <end position="238"/>
    </location>
</feature>
<dbReference type="GO" id="GO:0000981">
    <property type="term" value="F:DNA-binding transcription factor activity, RNA polymerase II-specific"/>
    <property type="evidence" value="ECO:0007669"/>
    <property type="project" value="InterPro"/>
</dbReference>
<dbReference type="Gene3D" id="4.10.240.10">
    <property type="entry name" value="Zn(2)-C6 fungal-type DNA-binding domain"/>
    <property type="match status" value="1"/>
</dbReference>
<dbReference type="EMBL" id="LCZI01000246">
    <property type="protein sequence ID" value="KKZ67429.1"/>
    <property type="molecule type" value="Genomic_DNA"/>
</dbReference>
<feature type="region of interest" description="Disordered" evidence="10">
    <location>
        <begin position="1"/>
        <end position="29"/>
    </location>
</feature>
<feature type="compositionally biased region" description="Low complexity" evidence="10">
    <location>
        <begin position="1047"/>
        <end position="1070"/>
    </location>
</feature>
<dbReference type="PANTHER" id="PTHR31001:SF79">
    <property type="entry name" value="ZN(II)2CYS6 TRANSCRIPTION FACTOR (EUROFUNG)"/>
    <property type="match status" value="1"/>
</dbReference>
<feature type="region of interest" description="Disordered" evidence="10">
    <location>
        <begin position="987"/>
        <end position="1019"/>
    </location>
</feature>
<evidence type="ECO:0000259" key="11">
    <source>
        <dbReference type="PROSITE" id="PS50048"/>
    </source>
</evidence>
<keyword evidence="3" id="KW-0479">Metal-binding</keyword>
<evidence type="ECO:0000313" key="12">
    <source>
        <dbReference type="EMBL" id="KKZ67429.1"/>
    </source>
</evidence>
<keyword evidence="5" id="KW-0238">DNA-binding</keyword>
<evidence type="ECO:0000313" key="13">
    <source>
        <dbReference type="Proteomes" id="UP000034164"/>
    </source>
</evidence>
<dbReference type="VEuPathDB" id="FungiDB:EMCG_06880"/>
<dbReference type="GO" id="GO:0003677">
    <property type="term" value="F:DNA binding"/>
    <property type="evidence" value="ECO:0007669"/>
    <property type="project" value="UniProtKB-KW"/>
</dbReference>
<organism evidence="12 13">
    <name type="scientific">[Emmonsia] crescens</name>
    <dbReference type="NCBI Taxonomy" id="73230"/>
    <lineage>
        <taxon>Eukaryota</taxon>
        <taxon>Fungi</taxon>
        <taxon>Dikarya</taxon>
        <taxon>Ascomycota</taxon>
        <taxon>Pezizomycotina</taxon>
        <taxon>Eurotiomycetes</taxon>
        <taxon>Eurotiomycetidae</taxon>
        <taxon>Onygenales</taxon>
        <taxon>Ajellomycetaceae</taxon>
        <taxon>Emergomyces</taxon>
    </lineage>
</organism>
<feature type="region of interest" description="Disordered" evidence="10">
    <location>
        <begin position="300"/>
        <end position="339"/>
    </location>
</feature>
<reference evidence="13" key="1">
    <citation type="journal article" date="2015" name="PLoS Genet.">
        <title>The dynamic genome and transcriptome of the human fungal pathogen Blastomyces and close relative Emmonsia.</title>
        <authorList>
            <person name="Munoz J.F."/>
            <person name="Gauthier G.M."/>
            <person name="Desjardins C.A."/>
            <person name="Gallo J.E."/>
            <person name="Holder J."/>
            <person name="Sullivan T.D."/>
            <person name="Marty A.J."/>
            <person name="Carmen J.C."/>
            <person name="Chen Z."/>
            <person name="Ding L."/>
            <person name="Gujja S."/>
            <person name="Magrini V."/>
            <person name="Misas E."/>
            <person name="Mitreva M."/>
            <person name="Priest M."/>
            <person name="Saif S."/>
            <person name="Whiston E.A."/>
            <person name="Young S."/>
            <person name="Zeng Q."/>
            <person name="Goldman W.E."/>
            <person name="Mardis E.R."/>
            <person name="Taylor J.W."/>
            <person name="McEwen J.G."/>
            <person name="Clay O.K."/>
            <person name="Klein B.S."/>
            <person name="Cuomo C.A."/>
        </authorList>
    </citation>
    <scope>NUCLEOTIDE SEQUENCE [LARGE SCALE GENOMIC DNA]</scope>
    <source>
        <strain evidence="13">UAMH 3008</strain>
    </source>
</reference>
<dbReference type="CDD" id="cd00067">
    <property type="entry name" value="GAL4"/>
    <property type="match status" value="1"/>
</dbReference>
<dbReference type="SMART" id="SM00066">
    <property type="entry name" value="GAL4"/>
    <property type="match status" value="1"/>
</dbReference>
<sequence>MTDRQSWESAREQAIQDNNPDNKRLTGDIRPAYAASPSNELHRRKPYLSSSKQITRSRVSKSCLTCRRRKVKCDTVHPICGSCEKTKSECLYSSSPLTDPSQSRHHSRDNSHGTKRRRELNDPVNNDPSSVELLSPYNILREIQRGQAALREQYSDSQAIAARLDQLTAVVEQWARTNGSPSLEEINISGQIQRHDAPTKGGPQQQDASDFPMALSDTSPPIGPSSKIRSGQMGQAENSIGDDFPIPSGLETDLVDPVGSLNLGHLSLEDGGKSRYVGTTYWAYISREITELNQLLRGQTRSNDLSPSPSDGYSSLDEDDFPDSTLPNNSQGTKTSPHIRKDSFHKSVLFPMGESPGSLDKSIEPYMLENVPTRRQSGILYKGFMSGVHAISPVVHPPSILRKYRAFWNWYENTVESGEQCPDPSFIPLLYAIWYGGSVTISRWTIRDEFDIDSRAALSTLFHDEITRWLRKISFPRNPSIHGLKAFLLVQTILSREEEPLASSLFISLALRVAQTMGLHRDPAQFGISACQAETRRRIWWHIVHMDGVVAMSSGLPPLVSDENYWDVRVTSEVKDTLLDTPEAEKYERMVNNNERKPDCPNDPNICGGSSMVNVYYLCAKGKYVMAQAIRKILKIQLGTKPVTRRDMEVLRTILIELQSELHAIVDRIPVSKSASPAGQDGHSYHSTPSCSSSTAMNSSDYNTSEVGPSCLEQYHSPVLVAFHKWARILLSLFVDKAFCVAYQPFLKNAKSKIWPVARQRALRHCHGFMEKFILLATDPDFQPFQWSWPGNHQPMHATMIMLIDLYERPQTAEAPKSRAFIDKIFSLSGPDGGVVGGEDGISTSRPLRDGGREAWDMMRRLREKAWLKAGLDPSVLWTEQAQAEAQLPINRHISAQVPKERRGFAVQSFTDSYYTLIKEPYDHKIHNNSQSMKWELERERERERARAQSGKDNTQKGDTTVQGRHPYAQLGGNHFFYEHMTATNPQTNIPFPYPPASQSPQTDDTTKSPWPSSSPFSRAIINDASPYQFAPATSTAHTTIPPGPFTIPTTATNDNTSNLSNNDPLNLPAFTSPQTLTTPDIPMPMPMPTASDVDIDIQPNRNPIFRTPSPNSSPLLDPHNLQFDWDQWDAVFGPSLPVVDGLMHLDSINTGGTSTSTSTSTGTGTGTGRSVMIGDTNSGGDGPAGSNDETDAVLRDLGLAADDTTTGMGGFVEEEGKVDLDGEWEF</sequence>
<dbReference type="Pfam" id="PF00172">
    <property type="entry name" value="Zn_clus"/>
    <property type="match status" value="1"/>
</dbReference>
<dbReference type="GO" id="GO:0005634">
    <property type="term" value="C:nucleus"/>
    <property type="evidence" value="ECO:0007669"/>
    <property type="project" value="UniProtKB-SubCell"/>
</dbReference>
<feature type="compositionally biased region" description="Basic and acidic residues" evidence="10">
    <location>
        <begin position="935"/>
        <end position="947"/>
    </location>
</feature>
<evidence type="ECO:0000256" key="3">
    <source>
        <dbReference type="ARBA" id="ARBA00022723"/>
    </source>
</evidence>
<dbReference type="InterPro" id="IPR036864">
    <property type="entry name" value="Zn2-C6_fun-type_DNA-bd_sf"/>
</dbReference>
<feature type="region of interest" description="Disordered" evidence="10">
    <location>
        <begin position="194"/>
        <end position="248"/>
    </location>
</feature>
<accession>A0A0G2J699</accession>
<dbReference type="InterPro" id="IPR007219">
    <property type="entry name" value="XnlR_reg_dom"/>
</dbReference>
<evidence type="ECO:0000256" key="5">
    <source>
        <dbReference type="ARBA" id="ARBA00023125"/>
    </source>
</evidence>
<dbReference type="AlphaFoldDB" id="A0A0G2J699"/>
<feature type="compositionally biased region" description="Polar residues" evidence="10">
    <location>
        <begin position="91"/>
        <end position="101"/>
    </location>
</feature>
<evidence type="ECO:0000256" key="4">
    <source>
        <dbReference type="ARBA" id="ARBA00023015"/>
    </source>
</evidence>
<evidence type="ECO:0000256" key="10">
    <source>
        <dbReference type="SAM" id="MobiDB-lite"/>
    </source>
</evidence>
<dbReference type="Pfam" id="PF04082">
    <property type="entry name" value="Fungal_trans"/>
    <property type="match status" value="1"/>
</dbReference>
<evidence type="ECO:0000256" key="2">
    <source>
        <dbReference type="ARBA" id="ARBA00018346"/>
    </source>
</evidence>
<dbReference type="Proteomes" id="UP000034164">
    <property type="component" value="Unassembled WGS sequence"/>
</dbReference>
<feature type="region of interest" description="Disordered" evidence="10">
    <location>
        <begin position="1152"/>
        <end position="1191"/>
    </location>
</feature>
<dbReference type="InterPro" id="IPR050613">
    <property type="entry name" value="Sec_Metabolite_Reg"/>
</dbReference>
<feature type="region of interest" description="Disordered" evidence="10">
    <location>
        <begin position="933"/>
        <end position="969"/>
    </location>
</feature>
<dbReference type="PANTHER" id="PTHR31001">
    <property type="entry name" value="UNCHARACTERIZED TRANSCRIPTIONAL REGULATORY PROTEIN"/>
    <property type="match status" value="1"/>
</dbReference>
<gene>
    <name evidence="12" type="ORF">EMCG_06880</name>
</gene>
<dbReference type="GO" id="GO:0006351">
    <property type="term" value="P:DNA-templated transcription"/>
    <property type="evidence" value="ECO:0007669"/>
    <property type="project" value="InterPro"/>
</dbReference>
<keyword evidence="4" id="KW-0805">Transcription regulation</keyword>
<evidence type="ECO:0000256" key="6">
    <source>
        <dbReference type="ARBA" id="ARBA00023163"/>
    </source>
</evidence>
<name>A0A0G2J699_9EURO</name>
<dbReference type="PROSITE" id="PS50048">
    <property type="entry name" value="ZN2_CY6_FUNGAL_2"/>
    <property type="match status" value="1"/>
</dbReference>
<keyword evidence="7" id="KW-0539">Nucleus</keyword>
<evidence type="ECO:0000256" key="9">
    <source>
        <dbReference type="ARBA" id="ARBA00045154"/>
    </source>
</evidence>
<evidence type="ECO:0000256" key="7">
    <source>
        <dbReference type="ARBA" id="ARBA00023242"/>
    </source>
</evidence>
<feature type="compositionally biased region" description="Polar residues" evidence="10">
    <location>
        <begin position="999"/>
        <end position="1017"/>
    </location>
</feature>
<comment type="function">
    <text evidence="9">Transcription factor that specifically regulates the neosartoricin B biosynthesis gene cluster.</text>
</comment>
<feature type="compositionally biased region" description="Low complexity" evidence="10">
    <location>
        <begin position="1152"/>
        <end position="1163"/>
    </location>
</feature>
<feature type="compositionally biased region" description="Polar residues" evidence="10">
    <location>
        <begin position="951"/>
        <end position="963"/>
    </location>
</feature>
<evidence type="ECO:0000256" key="1">
    <source>
        <dbReference type="ARBA" id="ARBA00004123"/>
    </source>
</evidence>
<dbReference type="InterPro" id="IPR001138">
    <property type="entry name" value="Zn2Cys6_DnaBD"/>
</dbReference>
<dbReference type="GO" id="GO:0008270">
    <property type="term" value="F:zinc ion binding"/>
    <property type="evidence" value="ECO:0007669"/>
    <property type="project" value="InterPro"/>
</dbReference>
<feature type="domain" description="Zn(2)-C6 fungal-type" evidence="11">
    <location>
        <begin position="62"/>
        <end position="92"/>
    </location>
</feature>
<dbReference type="CDD" id="cd12148">
    <property type="entry name" value="fungal_TF_MHR"/>
    <property type="match status" value="1"/>
</dbReference>